<evidence type="ECO:0000313" key="12">
    <source>
        <dbReference type="Proteomes" id="UP000536381"/>
    </source>
</evidence>
<dbReference type="PANTHER" id="PTHR13108:SF9">
    <property type="entry name" value="CONDENSIN COMPLEX SUBUNIT 2"/>
    <property type="match status" value="1"/>
</dbReference>
<evidence type="ECO:0000256" key="6">
    <source>
        <dbReference type="ARBA" id="ARBA00022490"/>
    </source>
</evidence>
<keyword evidence="9" id="KW-0226">DNA condensation</keyword>
<keyword evidence="5" id="KW-0158">Chromosome</keyword>
<dbReference type="Proteomes" id="UP000536381">
    <property type="component" value="Unassembled WGS sequence"/>
</dbReference>
<protein>
    <recommendedName>
        <fullName evidence="4">Condensin complex subunit 2</fullName>
    </recommendedName>
</protein>
<organism evidence="11 12">
    <name type="scientific">Semnornis frantzii</name>
    <dbReference type="NCBI Taxonomy" id="91796"/>
    <lineage>
        <taxon>Eukaryota</taxon>
        <taxon>Metazoa</taxon>
        <taxon>Chordata</taxon>
        <taxon>Craniata</taxon>
        <taxon>Vertebrata</taxon>
        <taxon>Euteleostomi</taxon>
        <taxon>Archelosauria</taxon>
        <taxon>Archosauria</taxon>
        <taxon>Dinosauria</taxon>
        <taxon>Saurischia</taxon>
        <taxon>Theropoda</taxon>
        <taxon>Coelurosauria</taxon>
        <taxon>Aves</taxon>
        <taxon>Neognathae</taxon>
        <taxon>Neoaves</taxon>
        <taxon>Telluraves</taxon>
        <taxon>Coraciimorphae</taxon>
        <taxon>Piciformes</taxon>
        <taxon>Ramphastidae</taxon>
        <taxon>Semnornis</taxon>
    </lineage>
</organism>
<evidence type="ECO:0000256" key="7">
    <source>
        <dbReference type="ARBA" id="ARBA00022618"/>
    </source>
</evidence>
<comment type="caution">
    <text evidence="11">The sequence shown here is derived from an EMBL/GenBank/DDBJ whole genome shotgun (WGS) entry which is preliminary data.</text>
</comment>
<dbReference type="Pfam" id="PF05786">
    <property type="entry name" value="Cnd2"/>
    <property type="match status" value="1"/>
</dbReference>
<feature type="non-terminal residue" evidence="11">
    <location>
        <position position="1"/>
    </location>
</feature>
<dbReference type="GO" id="GO:0005737">
    <property type="term" value="C:cytoplasm"/>
    <property type="evidence" value="ECO:0007669"/>
    <property type="project" value="UniProtKB-SubCell"/>
</dbReference>
<evidence type="ECO:0000256" key="3">
    <source>
        <dbReference type="ARBA" id="ARBA00009471"/>
    </source>
</evidence>
<gene>
    <name evidence="11" type="primary">Ncaph_1</name>
    <name evidence="11" type="ORF">SEMFRA_R04168</name>
</gene>
<keyword evidence="8" id="KW-0498">Mitosis</keyword>
<evidence type="ECO:0000256" key="10">
    <source>
        <dbReference type="ARBA" id="ARBA00023306"/>
    </source>
</evidence>
<evidence type="ECO:0000256" key="2">
    <source>
        <dbReference type="ARBA" id="ARBA00004496"/>
    </source>
</evidence>
<dbReference type="InterPro" id="IPR022816">
    <property type="entry name" value="Condensin_barren_su2"/>
</dbReference>
<proteinExistence type="inferred from homology"/>
<evidence type="ECO:0000256" key="8">
    <source>
        <dbReference type="ARBA" id="ARBA00022776"/>
    </source>
</evidence>
<dbReference type="GO" id="GO:0051301">
    <property type="term" value="P:cell division"/>
    <property type="evidence" value="ECO:0007669"/>
    <property type="project" value="UniProtKB-KW"/>
</dbReference>
<dbReference type="GO" id="GO:0003682">
    <property type="term" value="F:chromatin binding"/>
    <property type="evidence" value="ECO:0007669"/>
    <property type="project" value="TreeGrafter"/>
</dbReference>
<sequence length="237" mass="26610">LGEGDIDTMSQHLSIKPGDYSYFSPRTLSMWAGPEHWRFRPQHRAAAQALGQSKGRDTKKAFEIDFGEDIDFRKYFQESKAPVTLARSLQTRDSPRSTTLPADFDYDPDELVKLFLKPAVKVRAFSRSLLAMPAADVGDYDYSNPNDTSNFCPALQQAEDSTDDNDLAQDADQAEDFNLGAHPEGQAAGLTTNGELILLPEPQKVRKFAIPYARTAKNIDMKHLKRTTWEALTEDHK</sequence>
<evidence type="ECO:0000256" key="1">
    <source>
        <dbReference type="ARBA" id="ARBA00004286"/>
    </source>
</evidence>
<evidence type="ECO:0000313" key="11">
    <source>
        <dbReference type="EMBL" id="NXR16100.1"/>
    </source>
</evidence>
<dbReference type="OrthoDB" id="362021at2759"/>
<comment type="subcellular location">
    <subcellularLocation>
        <location evidence="1">Chromosome</location>
    </subcellularLocation>
    <subcellularLocation>
        <location evidence="2">Cytoplasm</location>
    </subcellularLocation>
</comment>
<dbReference type="GO" id="GO:0000796">
    <property type="term" value="C:condensin complex"/>
    <property type="evidence" value="ECO:0007669"/>
    <property type="project" value="InterPro"/>
</dbReference>
<evidence type="ECO:0000256" key="4">
    <source>
        <dbReference type="ARBA" id="ARBA00016065"/>
    </source>
</evidence>
<evidence type="ECO:0000256" key="9">
    <source>
        <dbReference type="ARBA" id="ARBA00023067"/>
    </source>
</evidence>
<keyword evidence="12" id="KW-1185">Reference proteome</keyword>
<reference evidence="11 12" key="1">
    <citation type="submission" date="2019-09" db="EMBL/GenBank/DDBJ databases">
        <title>Bird 10,000 Genomes (B10K) Project - Family phase.</title>
        <authorList>
            <person name="Zhang G."/>
        </authorList>
    </citation>
    <scope>NUCLEOTIDE SEQUENCE [LARGE SCALE GENOMIC DNA]</scope>
    <source>
        <strain evidence="11">B10K-DU-001-42</strain>
        <tissue evidence="11">Muscle</tissue>
    </source>
</reference>
<dbReference type="PANTHER" id="PTHR13108">
    <property type="entry name" value="CONDENSIN COMPLEX SUBUNIT 2"/>
    <property type="match status" value="1"/>
</dbReference>
<dbReference type="EMBL" id="VWYK01129513">
    <property type="protein sequence ID" value="NXR16100.1"/>
    <property type="molecule type" value="Genomic_DNA"/>
</dbReference>
<feature type="non-terminal residue" evidence="11">
    <location>
        <position position="237"/>
    </location>
</feature>
<dbReference type="GO" id="GO:0007076">
    <property type="term" value="P:mitotic chromosome condensation"/>
    <property type="evidence" value="ECO:0007669"/>
    <property type="project" value="InterPro"/>
</dbReference>
<name>A0A7L2IY73_9PICI</name>
<keyword evidence="6" id="KW-0963">Cytoplasm</keyword>
<keyword evidence="10" id="KW-0131">Cell cycle</keyword>
<accession>A0A7L2IY73</accession>
<dbReference type="AlphaFoldDB" id="A0A7L2IY73"/>
<comment type="similarity">
    <text evidence="3">Belongs to the CND2 (condensin subunit 2) family.</text>
</comment>
<keyword evidence="7" id="KW-0132">Cell division</keyword>
<evidence type="ECO:0000256" key="5">
    <source>
        <dbReference type="ARBA" id="ARBA00022454"/>
    </source>
</evidence>